<dbReference type="AlphaFoldDB" id="A0A9X2BDJ6"/>
<organism evidence="1 2">
    <name type="scientific">Fictibacillus marinisediminis</name>
    <dbReference type="NCBI Taxonomy" id="2878389"/>
    <lineage>
        <taxon>Bacteria</taxon>
        <taxon>Bacillati</taxon>
        <taxon>Bacillota</taxon>
        <taxon>Bacilli</taxon>
        <taxon>Bacillales</taxon>
        <taxon>Fictibacillaceae</taxon>
        <taxon>Fictibacillus</taxon>
    </lineage>
</organism>
<reference evidence="1" key="1">
    <citation type="submission" date="2021-09" db="EMBL/GenBank/DDBJ databases">
        <title>Genome analysis of Fictibacillus sp. KIGAM418 isolated from marine sediment.</title>
        <authorList>
            <person name="Seo M.-J."/>
            <person name="Cho E.-S."/>
            <person name="Hwang C.Y."/>
        </authorList>
    </citation>
    <scope>NUCLEOTIDE SEQUENCE</scope>
    <source>
        <strain evidence="1">KIGAM418</strain>
    </source>
</reference>
<accession>A0A9X2BDJ6</accession>
<proteinExistence type="predicted"/>
<protein>
    <submittedName>
        <fullName evidence="1">Uncharacterized protein</fullName>
    </submittedName>
</protein>
<sequence>MVMFFRDLLLLAVFVIGLTAFMGILAHWFSLKLFGGRSVFKFVDHSKSFQSNWSNVLRRNR</sequence>
<comment type="caution">
    <text evidence="1">The sequence shown here is derived from an EMBL/GenBank/DDBJ whole genome shotgun (WGS) entry which is preliminary data.</text>
</comment>
<dbReference type="EMBL" id="JAIWJX010000002">
    <property type="protein sequence ID" value="MCK6256750.1"/>
    <property type="molecule type" value="Genomic_DNA"/>
</dbReference>
<name>A0A9X2BDJ6_9BACL</name>
<keyword evidence="2" id="KW-1185">Reference proteome</keyword>
<dbReference type="Proteomes" id="UP001139011">
    <property type="component" value="Unassembled WGS sequence"/>
</dbReference>
<evidence type="ECO:0000313" key="2">
    <source>
        <dbReference type="Proteomes" id="UP001139011"/>
    </source>
</evidence>
<dbReference type="RefSeq" id="WP_248252372.1">
    <property type="nucleotide sequence ID" value="NZ_JAIWJX010000002.1"/>
</dbReference>
<gene>
    <name evidence="1" type="ORF">LCY76_09095</name>
</gene>
<evidence type="ECO:0000313" key="1">
    <source>
        <dbReference type="EMBL" id="MCK6256750.1"/>
    </source>
</evidence>